<dbReference type="InParanoid" id="A0A4Q1BGH3"/>
<accession>A0A4Q1BGH3</accession>
<protein>
    <submittedName>
        <fullName evidence="3">Uncharacterized protein</fullName>
    </submittedName>
</protein>
<evidence type="ECO:0000256" key="2">
    <source>
        <dbReference type="SAM" id="MobiDB-lite"/>
    </source>
</evidence>
<comment type="caution">
    <text evidence="3">The sequence shown here is derived from an EMBL/GenBank/DDBJ whole genome shotgun (WGS) entry which is preliminary data.</text>
</comment>
<name>A0A4Q1BGH3_TREME</name>
<feature type="region of interest" description="Disordered" evidence="2">
    <location>
        <begin position="1"/>
        <end position="22"/>
    </location>
</feature>
<feature type="repeat" description="ANK" evidence="1">
    <location>
        <begin position="91"/>
        <end position="115"/>
    </location>
</feature>
<dbReference type="PROSITE" id="PS50297">
    <property type="entry name" value="ANK_REP_REGION"/>
    <property type="match status" value="1"/>
</dbReference>
<proteinExistence type="predicted"/>
<feature type="compositionally biased region" description="Basic and acidic residues" evidence="2">
    <location>
        <begin position="1"/>
        <end position="18"/>
    </location>
</feature>
<dbReference type="OrthoDB" id="10057496at2759"/>
<dbReference type="VEuPathDB" id="FungiDB:TREMEDRAFT_23547"/>
<organism evidence="3 4">
    <name type="scientific">Tremella mesenterica</name>
    <name type="common">Jelly fungus</name>
    <dbReference type="NCBI Taxonomy" id="5217"/>
    <lineage>
        <taxon>Eukaryota</taxon>
        <taxon>Fungi</taxon>
        <taxon>Dikarya</taxon>
        <taxon>Basidiomycota</taxon>
        <taxon>Agaricomycotina</taxon>
        <taxon>Tremellomycetes</taxon>
        <taxon>Tremellales</taxon>
        <taxon>Tremellaceae</taxon>
        <taxon>Tremella</taxon>
    </lineage>
</organism>
<dbReference type="PANTHER" id="PTHR24121">
    <property type="entry name" value="NO MECHANORECEPTOR POTENTIAL C, ISOFORM D-RELATED"/>
    <property type="match status" value="1"/>
</dbReference>
<dbReference type="InterPro" id="IPR002110">
    <property type="entry name" value="Ankyrin_rpt"/>
</dbReference>
<dbReference type="Gene3D" id="1.25.40.20">
    <property type="entry name" value="Ankyrin repeat-containing domain"/>
    <property type="match status" value="1"/>
</dbReference>
<dbReference type="Pfam" id="PF12796">
    <property type="entry name" value="Ank_2"/>
    <property type="match status" value="1"/>
</dbReference>
<evidence type="ECO:0000313" key="3">
    <source>
        <dbReference type="EMBL" id="RXK36593.1"/>
    </source>
</evidence>
<dbReference type="AlphaFoldDB" id="A0A4Q1BGH3"/>
<gene>
    <name evidence="3" type="ORF">M231_06134</name>
</gene>
<feature type="region of interest" description="Disordered" evidence="2">
    <location>
        <begin position="213"/>
        <end position="242"/>
    </location>
</feature>
<dbReference type="SUPFAM" id="SSF48403">
    <property type="entry name" value="Ankyrin repeat"/>
    <property type="match status" value="1"/>
</dbReference>
<dbReference type="STRING" id="5217.A0A4Q1BGH3"/>
<dbReference type="SMART" id="SM00248">
    <property type="entry name" value="ANK"/>
    <property type="match status" value="2"/>
</dbReference>
<dbReference type="InterPro" id="IPR036770">
    <property type="entry name" value="Ankyrin_rpt-contain_sf"/>
</dbReference>
<sequence length="242" mass="26607">MPEMNDKSSTEDERRRPTEEEEEDFLLSCRYGELDEVKYYVDKFGWEAVVLARDERGNTCLHMICGNGHLNLLEYLLPHLPAELLSTTNEAGSPPLHFAVINNHTAIVRSLVELGEEKGGGIRLLKQTNAAGKDAFSIAMFAGEGKEEVAGWIEGYLWKVEGGDEEECEGQVINEEQKVEISDITSGSPGEDVSGEVEKDGRIVATISSEKKREEHVDLGGLSLSTSTPIRPGVELGEKDSV</sequence>
<keyword evidence="1" id="KW-0040">ANK repeat</keyword>
<dbReference type="PROSITE" id="PS50088">
    <property type="entry name" value="ANK_REPEAT"/>
    <property type="match status" value="1"/>
</dbReference>
<reference evidence="3 4" key="1">
    <citation type="submission" date="2016-06" db="EMBL/GenBank/DDBJ databases">
        <title>Evolution of pathogenesis and genome organization in the Tremellales.</title>
        <authorList>
            <person name="Cuomo C."/>
            <person name="Litvintseva A."/>
            <person name="Heitman J."/>
            <person name="Chen Y."/>
            <person name="Sun S."/>
            <person name="Springer D."/>
            <person name="Dromer F."/>
            <person name="Young S."/>
            <person name="Zeng Q."/>
            <person name="Chapman S."/>
            <person name="Gujja S."/>
            <person name="Saif S."/>
            <person name="Birren B."/>
        </authorList>
    </citation>
    <scope>NUCLEOTIDE SEQUENCE [LARGE SCALE GENOMIC DNA]</scope>
    <source>
        <strain evidence="3 4">ATCC 28783</strain>
    </source>
</reference>
<keyword evidence="4" id="KW-1185">Reference proteome</keyword>
<dbReference type="PANTHER" id="PTHR24121:SF23">
    <property type="entry name" value="NO MECHANORECEPTOR POTENTIAL C, ISOFORM H"/>
    <property type="match status" value="1"/>
</dbReference>
<evidence type="ECO:0000256" key="1">
    <source>
        <dbReference type="PROSITE-ProRule" id="PRU00023"/>
    </source>
</evidence>
<evidence type="ECO:0000313" key="4">
    <source>
        <dbReference type="Proteomes" id="UP000289152"/>
    </source>
</evidence>
<dbReference type="EMBL" id="SDIL01000092">
    <property type="protein sequence ID" value="RXK36593.1"/>
    <property type="molecule type" value="Genomic_DNA"/>
</dbReference>
<dbReference type="Proteomes" id="UP000289152">
    <property type="component" value="Unassembled WGS sequence"/>
</dbReference>